<feature type="transmembrane region" description="Helical" evidence="12">
    <location>
        <begin position="251"/>
        <end position="272"/>
    </location>
</feature>
<feature type="compositionally biased region" description="Pro residues" evidence="11">
    <location>
        <begin position="443"/>
        <end position="453"/>
    </location>
</feature>
<dbReference type="GO" id="GO:0005886">
    <property type="term" value="C:plasma membrane"/>
    <property type="evidence" value="ECO:0007669"/>
    <property type="project" value="TreeGrafter"/>
</dbReference>
<feature type="transmembrane region" description="Helical" evidence="12">
    <location>
        <begin position="18"/>
        <end position="36"/>
    </location>
</feature>
<dbReference type="Proteomes" id="UP000284842">
    <property type="component" value="Unassembled WGS sequence"/>
</dbReference>
<feature type="transmembrane region" description="Helical" evidence="12">
    <location>
        <begin position="216"/>
        <end position="239"/>
    </location>
</feature>
<evidence type="ECO:0000256" key="1">
    <source>
        <dbReference type="ARBA" id="ARBA00004141"/>
    </source>
</evidence>
<dbReference type="GO" id="GO:0015677">
    <property type="term" value="P:copper ion import"/>
    <property type="evidence" value="ECO:0007669"/>
    <property type="project" value="TreeGrafter"/>
</dbReference>
<evidence type="ECO:0000256" key="6">
    <source>
        <dbReference type="ARBA" id="ARBA00022989"/>
    </source>
</evidence>
<dbReference type="PANTHER" id="PTHR32361:SF9">
    <property type="entry name" value="FERRIC REDUCTASE TRANSMEMBRANE COMPONENT 3-RELATED"/>
    <property type="match status" value="1"/>
</dbReference>
<protein>
    <recommendedName>
        <fullName evidence="13">FAD-binding FR-type domain-containing protein</fullName>
    </recommendedName>
</protein>
<dbReference type="SFLD" id="SFLDG01168">
    <property type="entry name" value="Ferric_reductase_subgroup_(FRE"/>
    <property type="match status" value="1"/>
</dbReference>
<keyword evidence="5" id="KW-0249">Electron transport</keyword>
<dbReference type="Pfam" id="PF01794">
    <property type="entry name" value="Ferric_reduct"/>
    <property type="match status" value="1"/>
</dbReference>
<comment type="caution">
    <text evidence="14">The sequence shown here is derived from an EMBL/GenBank/DDBJ whole genome shotgun (WGS) entry which is preliminary data.</text>
</comment>
<evidence type="ECO:0000256" key="10">
    <source>
        <dbReference type="ARBA" id="ARBA00023180"/>
    </source>
</evidence>
<keyword evidence="7" id="KW-0560">Oxidoreductase</keyword>
<dbReference type="InterPro" id="IPR017927">
    <property type="entry name" value="FAD-bd_FR_type"/>
</dbReference>
<dbReference type="InterPro" id="IPR039261">
    <property type="entry name" value="FNR_nucleotide-bd"/>
</dbReference>
<comment type="similarity">
    <text evidence="2">Belongs to the ferric reductase (FRE) family.</text>
</comment>
<feature type="region of interest" description="Disordered" evidence="11">
    <location>
        <begin position="427"/>
        <end position="470"/>
    </location>
</feature>
<dbReference type="PANTHER" id="PTHR32361">
    <property type="entry name" value="FERRIC/CUPRIC REDUCTASE TRANSMEMBRANE COMPONENT"/>
    <property type="match status" value="1"/>
</dbReference>
<keyword evidence="9 12" id="KW-0472">Membrane</keyword>
<evidence type="ECO:0000256" key="8">
    <source>
        <dbReference type="ARBA" id="ARBA00023065"/>
    </source>
</evidence>
<sequence>MPSLAQTLAAANPSDATLVYHVTLMLMAIMALFVICKLPRAIALFGTSEWSSGHILRYVPYKPTSHRRRRVVQAVHAAYPPPSPIKEADSSDSHTYIDHAPKLAYVQRIDEKGQDVKSRYPTHVAATMKPLRPILTPLRARISPGFSVCQLLMLAVYFYALIYATFYKSNVFTDESRTGWIAVAQLPLVFAFAQKNNILGSILGYGYERLNFLHRFVGRCIVLAANIHSFHFFYSWSLAGTFAANLRRTPVRWGIIALICLDMIYFFSVEFVRNKSYNFFLSTHILGFIIVWPATYYHKPSTLPYILAAVGLYLLDHLFRLVKTRVTTAFIKPIPELDATKIVVPKVNAGWRAGQHIRLRVLAPASGPQGMGWLKTLESHPFTIASVSQTSEDDGDGMVLIVKRAGGWTRRLYELAKLGLPPQTVTPPVRSATVTSQRSRASPPSPIYPPPVTPTSAVPNSATPFNGRGLRVSKRRSPAEAEAAVPESPGKAVKVILEGPYGGPGHTIFTSFSTCVLVVGGSGITFGLSVLSDIVAKELACESALRHVELVWSTPDASALLPLLPQFKRMLENVQYMGGGMTLRISIFYTRAQTGRVRVSDEVEKQFPGGLSCAPGRPKVGKVLEGAISRAVALSPSALGKPGAEKGKDDAGMRGMIVGVCGPVSLADEVAAAVGTIEPLRRDQVGGVELHEE</sequence>
<proteinExistence type="inferred from homology"/>
<keyword evidence="8" id="KW-0406">Ion transport</keyword>
<comment type="subcellular location">
    <subcellularLocation>
        <location evidence="1">Membrane</location>
        <topology evidence="1">Multi-pass membrane protein</topology>
    </subcellularLocation>
</comment>
<dbReference type="GO" id="GO:0006826">
    <property type="term" value="P:iron ion transport"/>
    <property type="evidence" value="ECO:0007669"/>
    <property type="project" value="TreeGrafter"/>
</dbReference>
<dbReference type="InParanoid" id="A0A409YCH1"/>
<dbReference type="InterPro" id="IPR051410">
    <property type="entry name" value="Ferric/Cupric_Reductase"/>
</dbReference>
<dbReference type="Pfam" id="PF08030">
    <property type="entry name" value="NAD_binding_6"/>
    <property type="match status" value="1"/>
</dbReference>
<evidence type="ECO:0000256" key="2">
    <source>
        <dbReference type="ARBA" id="ARBA00006278"/>
    </source>
</evidence>
<accession>A0A409YCH1</accession>
<evidence type="ECO:0000259" key="13">
    <source>
        <dbReference type="PROSITE" id="PS51384"/>
    </source>
</evidence>
<dbReference type="Gene3D" id="3.40.50.80">
    <property type="entry name" value="Nucleotide-binding domain of ferredoxin-NADP reductase (FNR) module"/>
    <property type="match status" value="1"/>
</dbReference>
<dbReference type="InterPro" id="IPR013112">
    <property type="entry name" value="FAD-bd_8"/>
</dbReference>
<dbReference type="CDD" id="cd06186">
    <property type="entry name" value="NOX_Duox_like_FAD_NADP"/>
    <property type="match status" value="1"/>
</dbReference>
<evidence type="ECO:0000256" key="12">
    <source>
        <dbReference type="SAM" id="Phobius"/>
    </source>
</evidence>
<name>A0A409YCH1_9AGAR</name>
<dbReference type="PROSITE" id="PS51384">
    <property type="entry name" value="FAD_FR"/>
    <property type="match status" value="1"/>
</dbReference>
<feature type="transmembrane region" description="Helical" evidence="12">
    <location>
        <begin position="279"/>
        <end position="297"/>
    </location>
</feature>
<evidence type="ECO:0000256" key="4">
    <source>
        <dbReference type="ARBA" id="ARBA00022692"/>
    </source>
</evidence>
<dbReference type="Pfam" id="PF08022">
    <property type="entry name" value="FAD_binding_8"/>
    <property type="match status" value="1"/>
</dbReference>
<dbReference type="EMBL" id="NHTK01001298">
    <property type="protein sequence ID" value="PPR00684.1"/>
    <property type="molecule type" value="Genomic_DNA"/>
</dbReference>
<evidence type="ECO:0000313" key="14">
    <source>
        <dbReference type="EMBL" id="PPR00684.1"/>
    </source>
</evidence>
<feature type="domain" description="FAD-binding FR-type" evidence="13">
    <location>
        <begin position="314"/>
        <end position="451"/>
    </location>
</feature>
<gene>
    <name evidence="14" type="ORF">CVT24_000972</name>
</gene>
<evidence type="ECO:0000256" key="11">
    <source>
        <dbReference type="SAM" id="MobiDB-lite"/>
    </source>
</evidence>
<feature type="transmembrane region" description="Helical" evidence="12">
    <location>
        <begin position="145"/>
        <end position="166"/>
    </location>
</feature>
<evidence type="ECO:0000256" key="3">
    <source>
        <dbReference type="ARBA" id="ARBA00022448"/>
    </source>
</evidence>
<dbReference type="SFLD" id="SFLDS00052">
    <property type="entry name" value="Ferric_Reductase_Domain"/>
    <property type="match status" value="1"/>
</dbReference>
<dbReference type="GO" id="GO:0006879">
    <property type="term" value="P:intracellular iron ion homeostasis"/>
    <property type="evidence" value="ECO:0007669"/>
    <property type="project" value="TreeGrafter"/>
</dbReference>
<dbReference type="InterPro" id="IPR013121">
    <property type="entry name" value="Fe_red_NAD-bd_6"/>
</dbReference>
<evidence type="ECO:0000256" key="5">
    <source>
        <dbReference type="ARBA" id="ARBA00022982"/>
    </source>
</evidence>
<keyword evidence="6 12" id="KW-1133">Transmembrane helix</keyword>
<organism evidence="14 15">
    <name type="scientific">Panaeolus cyanescens</name>
    <dbReference type="NCBI Taxonomy" id="181874"/>
    <lineage>
        <taxon>Eukaryota</taxon>
        <taxon>Fungi</taxon>
        <taxon>Dikarya</taxon>
        <taxon>Basidiomycota</taxon>
        <taxon>Agaricomycotina</taxon>
        <taxon>Agaricomycetes</taxon>
        <taxon>Agaricomycetidae</taxon>
        <taxon>Agaricales</taxon>
        <taxon>Agaricineae</taxon>
        <taxon>Galeropsidaceae</taxon>
        <taxon>Panaeolus</taxon>
    </lineage>
</organism>
<keyword evidence="3" id="KW-0813">Transport</keyword>
<evidence type="ECO:0000256" key="7">
    <source>
        <dbReference type="ARBA" id="ARBA00023002"/>
    </source>
</evidence>
<reference evidence="14 15" key="1">
    <citation type="journal article" date="2018" name="Evol. Lett.">
        <title>Horizontal gene cluster transfer increased hallucinogenic mushroom diversity.</title>
        <authorList>
            <person name="Reynolds H.T."/>
            <person name="Vijayakumar V."/>
            <person name="Gluck-Thaler E."/>
            <person name="Korotkin H.B."/>
            <person name="Matheny P.B."/>
            <person name="Slot J.C."/>
        </authorList>
    </citation>
    <scope>NUCLEOTIDE SEQUENCE [LARGE SCALE GENOMIC DNA]</scope>
    <source>
        <strain evidence="14 15">2629</strain>
    </source>
</reference>
<evidence type="ECO:0000313" key="15">
    <source>
        <dbReference type="Proteomes" id="UP000284842"/>
    </source>
</evidence>
<keyword evidence="10" id="KW-0325">Glycoprotein</keyword>
<evidence type="ECO:0000256" key="9">
    <source>
        <dbReference type="ARBA" id="ARBA00023136"/>
    </source>
</evidence>
<keyword evidence="4 12" id="KW-0812">Transmembrane</keyword>
<dbReference type="GO" id="GO:0000293">
    <property type="term" value="F:ferric-chelate reductase activity"/>
    <property type="evidence" value="ECO:0007669"/>
    <property type="project" value="UniProtKB-ARBA"/>
</dbReference>
<dbReference type="InterPro" id="IPR013130">
    <property type="entry name" value="Fe3_Rdtase_TM_dom"/>
</dbReference>
<dbReference type="STRING" id="181874.A0A409YCH1"/>
<keyword evidence="15" id="KW-1185">Reference proteome</keyword>
<feature type="transmembrane region" description="Helical" evidence="12">
    <location>
        <begin position="178"/>
        <end position="195"/>
    </location>
</feature>
<dbReference type="OrthoDB" id="17725at2759"/>
<dbReference type="AlphaFoldDB" id="A0A409YCH1"/>